<dbReference type="AlphaFoldDB" id="H2XTD3"/>
<dbReference type="GeneTree" id="ENSGT00940000164806"/>
<reference evidence="5" key="4">
    <citation type="submission" date="2025-09" db="UniProtKB">
        <authorList>
            <consortium name="Ensembl"/>
        </authorList>
    </citation>
    <scope>IDENTIFICATION</scope>
</reference>
<comment type="caution">
    <text evidence="2">Lacks conserved residue(s) required for the propagation of feature annotation.</text>
</comment>
<evidence type="ECO:0000313" key="5">
    <source>
        <dbReference type="Ensembl" id="ENSCINP00000032917.1"/>
    </source>
</evidence>
<dbReference type="Proteomes" id="UP000008144">
    <property type="component" value="Chromosome 11"/>
</dbReference>
<dbReference type="InterPro" id="IPR035976">
    <property type="entry name" value="Sushi/SCR/CCP_sf"/>
</dbReference>
<sequence length="272" mass="30747">MGSRAWLGFLVIVTFIHVTHGLFCVTCTNAKNHSECDRIGKIQKCQKNEKSCMIEVRWISNQGRKLVSKGCKQINACKNNLDLKACIEERPNSQCYCCCETNICNRGDSRCFPEGDPRLAELNGNISPSNPNVRHDPASGACPTLRTVRFGTVRCSSSNRRGSRCTFTCRRNYFSNAEQMTLTCRSNGWSSNVPVCQPMGCTYRRLPHGYSFCSRGRFHQSVCRHYCRRGYTRVGSFTSTCSFNQQTYTGRWSTGLPVCQAGRRPNRPRNCP</sequence>
<keyword evidence="2" id="KW-0768">Sushi</keyword>
<dbReference type="InterPro" id="IPR045860">
    <property type="entry name" value="Snake_toxin-like_sf"/>
</dbReference>
<accession>H2XTD3</accession>
<evidence type="ECO:0000259" key="4">
    <source>
        <dbReference type="PROSITE" id="PS50923"/>
    </source>
</evidence>
<feature type="chain" id="PRO_5003578154" description="Sushi domain-containing protein" evidence="3">
    <location>
        <begin position="22"/>
        <end position="272"/>
    </location>
</feature>
<dbReference type="InParanoid" id="H2XTD3"/>
<feature type="disulfide bond" evidence="2">
    <location>
        <begin position="169"/>
        <end position="196"/>
    </location>
</feature>
<dbReference type="SUPFAM" id="SSF57302">
    <property type="entry name" value="Snake toxin-like"/>
    <property type="match status" value="1"/>
</dbReference>
<protein>
    <recommendedName>
        <fullName evidence="4">Sushi domain-containing protein</fullName>
    </recommendedName>
</protein>
<dbReference type="Gene3D" id="2.10.70.10">
    <property type="entry name" value="Complement Module, domain 1"/>
    <property type="match status" value="2"/>
</dbReference>
<dbReference type="Pfam" id="PF00084">
    <property type="entry name" value="Sushi"/>
    <property type="match status" value="2"/>
</dbReference>
<dbReference type="SUPFAM" id="SSF57535">
    <property type="entry name" value="Complement control module/SCR domain"/>
    <property type="match status" value="2"/>
</dbReference>
<keyword evidence="1 2" id="KW-1015">Disulfide bond</keyword>
<evidence type="ECO:0000256" key="1">
    <source>
        <dbReference type="ARBA" id="ARBA00023157"/>
    </source>
</evidence>
<keyword evidence="6" id="KW-1185">Reference proteome</keyword>
<dbReference type="CDD" id="cd00033">
    <property type="entry name" value="CCP"/>
    <property type="match status" value="2"/>
</dbReference>
<reference evidence="5" key="2">
    <citation type="journal article" date="2008" name="Genome Biol.">
        <title>Improved genome assembly and evidence-based global gene model set for the chordate Ciona intestinalis: new insight into intron and operon populations.</title>
        <authorList>
            <person name="Satou Y."/>
            <person name="Mineta K."/>
            <person name="Ogasawara M."/>
            <person name="Sasakura Y."/>
            <person name="Shoguchi E."/>
            <person name="Ueno K."/>
            <person name="Yamada L."/>
            <person name="Matsumoto J."/>
            <person name="Wasserscheid J."/>
            <person name="Dewar K."/>
            <person name="Wiley G.B."/>
            <person name="Macmil S.L."/>
            <person name="Roe B.A."/>
            <person name="Zeller R.W."/>
            <person name="Hastings K.E."/>
            <person name="Lemaire P."/>
            <person name="Lindquist E."/>
            <person name="Endo T."/>
            <person name="Hotta K."/>
            <person name="Inaba K."/>
        </authorList>
    </citation>
    <scope>NUCLEOTIDE SEQUENCE [LARGE SCALE GENOMIC DNA]</scope>
    <source>
        <strain evidence="5">wild type</strain>
    </source>
</reference>
<feature type="domain" description="Sushi" evidence="4">
    <location>
        <begin position="140"/>
        <end position="198"/>
    </location>
</feature>
<organism evidence="5 6">
    <name type="scientific">Ciona intestinalis</name>
    <name type="common">Transparent sea squirt</name>
    <name type="synonym">Ascidia intestinalis</name>
    <dbReference type="NCBI Taxonomy" id="7719"/>
    <lineage>
        <taxon>Eukaryota</taxon>
        <taxon>Metazoa</taxon>
        <taxon>Chordata</taxon>
        <taxon>Tunicata</taxon>
        <taxon>Ascidiacea</taxon>
        <taxon>Phlebobranchia</taxon>
        <taxon>Cionidae</taxon>
        <taxon>Ciona</taxon>
    </lineage>
</organism>
<keyword evidence="3" id="KW-0732">Signal</keyword>
<proteinExistence type="predicted"/>
<dbReference type="PROSITE" id="PS50923">
    <property type="entry name" value="SUSHI"/>
    <property type="match status" value="2"/>
</dbReference>
<feature type="signal peptide" evidence="3">
    <location>
        <begin position="1"/>
        <end position="21"/>
    </location>
</feature>
<evidence type="ECO:0000313" key="6">
    <source>
        <dbReference type="Proteomes" id="UP000008144"/>
    </source>
</evidence>
<feature type="domain" description="Sushi" evidence="4">
    <location>
        <begin position="199"/>
        <end position="261"/>
    </location>
</feature>
<dbReference type="InterPro" id="IPR000436">
    <property type="entry name" value="Sushi_SCR_CCP_dom"/>
</dbReference>
<dbReference type="HOGENOM" id="CLU_109625_0_0_1"/>
<reference evidence="6" key="1">
    <citation type="journal article" date="2002" name="Science">
        <title>The draft genome of Ciona intestinalis: insights into chordate and vertebrate origins.</title>
        <authorList>
            <person name="Dehal P."/>
            <person name="Satou Y."/>
            <person name="Campbell R.K."/>
            <person name="Chapman J."/>
            <person name="Degnan B."/>
            <person name="De Tomaso A."/>
            <person name="Davidson B."/>
            <person name="Di Gregorio A."/>
            <person name="Gelpke M."/>
            <person name="Goodstein D.M."/>
            <person name="Harafuji N."/>
            <person name="Hastings K.E."/>
            <person name="Ho I."/>
            <person name="Hotta K."/>
            <person name="Huang W."/>
            <person name="Kawashima T."/>
            <person name="Lemaire P."/>
            <person name="Martinez D."/>
            <person name="Meinertzhagen I.A."/>
            <person name="Necula S."/>
            <person name="Nonaka M."/>
            <person name="Putnam N."/>
            <person name="Rash S."/>
            <person name="Saiga H."/>
            <person name="Satake M."/>
            <person name="Terry A."/>
            <person name="Yamada L."/>
            <person name="Wang H.G."/>
            <person name="Awazu S."/>
            <person name="Azumi K."/>
            <person name="Boore J."/>
            <person name="Branno M."/>
            <person name="Chin-Bow S."/>
            <person name="DeSantis R."/>
            <person name="Doyle S."/>
            <person name="Francino P."/>
            <person name="Keys D.N."/>
            <person name="Haga S."/>
            <person name="Hayashi H."/>
            <person name="Hino K."/>
            <person name="Imai K.S."/>
            <person name="Inaba K."/>
            <person name="Kano S."/>
            <person name="Kobayashi K."/>
            <person name="Kobayashi M."/>
            <person name="Lee B.I."/>
            <person name="Makabe K.W."/>
            <person name="Manohar C."/>
            <person name="Matassi G."/>
            <person name="Medina M."/>
            <person name="Mochizuki Y."/>
            <person name="Mount S."/>
            <person name="Morishita T."/>
            <person name="Miura S."/>
            <person name="Nakayama A."/>
            <person name="Nishizaka S."/>
            <person name="Nomoto H."/>
            <person name="Ohta F."/>
            <person name="Oishi K."/>
            <person name="Rigoutsos I."/>
            <person name="Sano M."/>
            <person name="Sasaki A."/>
            <person name="Sasakura Y."/>
            <person name="Shoguchi E."/>
            <person name="Shin-i T."/>
            <person name="Spagnuolo A."/>
            <person name="Stainier D."/>
            <person name="Suzuki M.M."/>
            <person name="Tassy O."/>
            <person name="Takatori N."/>
            <person name="Tokuoka M."/>
            <person name="Yagi K."/>
            <person name="Yoshizaki F."/>
            <person name="Wada S."/>
            <person name="Zhang C."/>
            <person name="Hyatt P.D."/>
            <person name="Larimer F."/>
            <person name="Detter C."/>
            <person name="Doggett N."/>
            <person name="Glavina T."/>
            <person name="Hawkins T."/>
            <person name="Richardson P."/>
            <person name="Lucas S."/>
            <person name="Kohara Y."/>
            <person name="Levine M."/>
            <person name="Satoh N."/>
            <person name="Rokhsar D.S."/>
        </authorList>
    </citation>
    <scope>NUCLEOTIDE SEQUENCE [LARGE SCALE GENOMIC DNA]</scope>
</reference>
<name>H2XTD3_CIOIN</name>
<evidence type="ECO:0000256" key="2">
    <source>
        <dbReference type="PROSITE-ProRule" id="PRU00302"/>
    </source>
</evidence>
<evidence type="ECO:0000256" key="3">
    <source>
        <dbReference type="SAM" id="SignalP"/>
    </source>
</evidence>
<dbReference type="EMBL" id="EAAA01000696">
    <property type="status" value="NOT_ANNOTATED_CDS"/>
    <property type="molecule type" value="Genomic_DNA"/>
</dbReference>
<dbReference type="CDD" id="cd23539">
    <property type="entry name" value="TFP_LU_ECD_CinHb4_like"/>
    <property type="match status" value="1"/>
</dbReference>
<reference evidence="5" key="3">
    <citation type="submission" date="2025-08" db="UniProtKB">
        <authorList>
            <consortium name="Ensembl"/>
        </authorList>
    </citation>
    <scope>IDENTIFICATION</scope>
</reference>
<dbReference type="Ensembl" id="ENSCINT00000034280.1">
    <property type="protein sequence ID" value="ENSCINP00000032917.1"/>
    <property type="gene ID" value="ENSCING00000021894.1"/>
</dbReference>
<dbReference type="SMART" id="SM00032">
    <property type="entry name" value="CCP"/>
    <property type="match status" value="2"/>
</dbReference>